<organism evidence="1">
    <name type="scientific">Zea mays</name>
    <name type="common">Maize</name>
    <dbReference type="NCBI Taxonomy" id="4577"/>
    <lineage>
        <taxon>Eukaryota</taxon>
        <taxon>Viridiplantae</taxon>
        <taxon>Streptophyta</taxon>
        <taxon>Embryophyta</taxon>
        <taxon>Tracheophyta</taxon>
        <taxon>Spermatophyta</taxon>
        <taxon>Magnoliopsida</taxon>
        <taxon>Liliopsida</taxon>
        <taxon>Poales</taxon>
        <taxon>Poaceae</taxon>
        <taxon>PACMAD clade</taxon>
        <taxon>Panicoideae</taxon>
        <taxon>Andropogonodae</taxon>
        <taxon>Andropogoneae</taxon>
        <taxon>Tripsacinae</taxon>
        <taxon>Zea</taxon>
    </lineage>
</organism>
<proteinExistence type="predicted"/>
<evidence type="ECO:0000313" key="1">
    <source>
        <dbReference type="EMBL" id="PWZ40500.1"/>
    </source>
</evidence>
<dbReference type="AlphaFoldDB" id="A0A3L6G4V7"/>
<sequence length="118" mass="13425">MMATMAETLRLRFLLPASAKGRRMPLIRIAAGRLRKVTVAKGKRPLQSMADQAKRGASHTHRPLFQARGAFWRLQSKLLGRLRLVAQRPSLFVSDEVDCFVCFSKSEVKALFQEWHSC</sequence>
<name>A0A3L6G4V7_MAIZE</name>
<protein>
    <submittedName>
        <fullName evidence="1">Uncharacterized protein</fullName>
    </submittedName>
</protein>
<gene>
    <name evidence="1" type="ORF">Zm00014a_000582</name>
</gene>
<reference evidence="1" key="1">
    <citation type="journal article" date="2018" name="Nat. Genet.">
        <title>Extensive intraspecific gene order and gene structural variations between Mo17 and other maize genomes.</title>
        <authorList>
            <person name="Sun S."/>
            <person name="Zhou Y."/>
            <person name="Chen J."/>
            <person name="Shi J."/>
            <person name="Zhao H."/>
            <person name="Zhao H."/>
            <person name="Song W."/>
            <person name="Zhang M."/>
            <person name="Cui Y."/>
            <person name="Dong X."/>
            <person name="Liu H."/>
            <person name="Ma X."/>
            <person name="Jiao Y."/>
            <person name="Wang B."/>
            <person name="Wei X."/>
            <person name="Stein J.C."/>
            <person name="Glaubitz J.C."/>
            <person name="Lu F."/>
            <person name="Yu G."/>
            <person name="Liang C."/>
            <person name="Fengler K."/>
            <person name="Li B."/>
            <person name="Rafalski A."/>
            <person name="Schnable P.S."/>
            <person name="Ware D.H."/>
            <person name="Buckler E.S."/>
            <person name="Lai J."/>
        </authorList>
    </citation>
    <scope>NUCLEOTIDE SEQUENCE [LARGE SCALE GENOMIC DNA]</scope>
    <source>
        <tissue evidence="1">Seedling</tissue>
    </source>
</reference>
<comment type="caution">
    <text evidence="1">The sequence shown here is derived from an EMBL/GenBank/DDBJ whole genome shotgun (WGS) entry which is preliminary data.</text>
</comment>
<accession>A0A3L6G4V7</accession>
<dbReference type="Proteomes" id="UP000251960">
    <property type="component" value="Chromosome 2"/>
</dbReference>
<dbReference type="EMBL" id="NCVQ01000003">
    <property type="protein sequence ID" value="PWZ40500.1"/>
    <property type="molecule type" value="Genomic_DNA"/>
</dbReference>